<dbReference type="InterPro" id="IPR050712">
    <property type="entry name" value="NAD(P)H-dep_reductase"/>
</dbReference>
<protein>
    <submittedName>
        <fullName evidence="2">FMN reductase</fullName>
    </submittedName>
</protein>
<dbReference type="Proteomes" id="UP001050808">
    <property type="component" value="Unassembled WGS sequence"/>
</dbReference>
<reference evidence="2" key="1">
    <citation type="submission" date="2024-05" db="EMBL/GenBank/DDBJ databases">
        <title>Whole genome shotgun sequence of Streptomyces violascens NBRC 12920.</title>
        <authorList>
            <person name="Komaki H."/>
            <person name="Tamura T."/>
        </authorList>
    </citation>
    <scope>NUCLEOTIDE SEQUENCE</scope>
    <source>
        <strain evidence="2">NBRC 12920</strain>
    </source>
</reference>
<feature type="domain" description="NADPH-dependent FMN reductase-like" evidence="1">
    <location>
        <begin position="6"/>
        <end position="146"/>
    </location>
</feature>
<keyword evidence="3" id="KW-1185">Reference proteome</keyword>
<gene>
    <name evidence="2" type="ORF">Sviol_32450</name>
</gene>
<accession>A0ABQ3QNK0</accession>
<name>A0ABQ3QNK0_9ACTN</name>
<dbReference type="SUPFAM" id="SSF52218">
    <property type="entry name" value="Flavoproteins"/>
    <property type="match status" value="1"/>
</dbReference>
<dbReference type="Gene3D" id="3.40.50.360">
    <property type="match status" value="1"/>
</dbReference>
<evidence type="ECO:0000313" key="3">
    <source>
        <dbReference type="Proteomes" id="UP001050808"/>
    </source>
</evidence>
<sequence length="182" mass="18563">MTEIPTLLLISGSLRGASTNSAVVRTLAELAEGHAKAVTYEGMGSLPHFNPDDDTEPLPAEVVRLRALIASADAILICTPEYAGSLPGSFKNLLDWTVGGVEITDKRVGWINASVAPTGAAGAHAALRTVLGYTGALVVDAAAVHVPVPRDAVDPEAGVVAEAGVRKPLAGVLETLLGAEPA</sequence>
<dbReference type="InterPro" id="IPR005025">
    <property type="entry name" value="FMN_Rdtase-like_dom"/>
</dbReference>
<proteinExistence type="predicted"/>
<evidence type="ECO:0000259" key="1">
    <source>
        <dbReference type="Pfam" id="PF03358"/>
    </source>
</evidence>
<dbReference type="PANTHER" id="PTHR30543">
    <property type="entry name" value="CHROMATE REDUCTASE"/>
    <property type="match status" value="1"/>
</dbReference>
<dbReference type="Pfam" id="PF03358">
    <property type="entry name" value="FMN_red"/>
    <property type="match status" value="1"/>
</dbReference>
<dbReference type="RefSeq" id="WP_189968468.1">
    <property type="nucleotide sequence ID" value="NZ_BMUA01000023.1"/>
</dbReference>
<organism evidence="2 3">
    <name type="scientific">Streptomyces violascens</name>
    <dbReference type="NCBI Taxonomy" id="67381"/>
    <lineage>
        <taxon>Bacteria</taxon>
        <taxon>Bacillati</taxon>
        <taxon>Actinomycetota</taxon>
        <taxon>Actinomycetes</taxon>
        <taxon>Kitasatosporales</taxon>
        <taxon>Streptomycetaceae</taxon>
        <taxon>Streptomyces</taxon>
    </lineage>
</organism>
<evidence type="ECO:0000313" key="2">
    <source>
        <dbReference type="EMBL" id="GHI38837.1"/>
    </source>
</evidence>
<comment type="caution">
    <text evidence="2">The sequence shown here is derived from an EMBL/GenBank/DDBJ whole genome shotgun (WGS) entry which is preliminary data.</text>
</comment>
<dbReference type="PANTHER" id="PTHR30543:SF21">
    <property type="entry name" value="NAD(P)H-DEPENDENT FMN REDUCTASE LOT6"/>
    <property type="match status" value="1"/>
</dbReference>
<dbReference type="EMBL" id="BNDY01000009">
    <property type="protein sequence ID" value="GHI38837.1"/>
    <property type="molecule type" value="Genomic_DNA"/>
</dbReference>
<dbReference type="InterPro" id="IPR029039">
    <property type="entry name" value="Flavoprotein-like_sf"/>
</dbReference>